<keyword evidence="6" id="KW-0408">Iron</keyword>
<dbReference type="GO" id="GO:0051539">
    <property type="term" value="F:4 iron, 4 sulfur cluster binding"/>
    <property type="evidence" value="ECO:0007669"/>
    <property type="project" value="UniProtKB-KW"/>
</dbReference>
<dbReference type="PROSITE" id="PS50902">
    <property type="entry name" value="FLAVODOXIN_LIKE"/>
    <property type="match status" value="1"/>
</dbReference>
<dbReference type="AlphaFoldDB" id="A0A1M7A5J3"/>
<dbReference type="PROSITE" id="PS00198">
    <property type="entry name" value="4FE4S_FER_1"/>
    <property type="match status" value="1"/>
</dbReference>
<dbReference type="GO" id="GO:0046872">
    <property type="term" value="F:metal ion binding"/>
    <property type="evidence" value="ECO:0007669"/>
    <property type="project" value="UniProtKB-KW"/>
</dbReference>
<sequence>MKKITAIYFSPCGTTKTAVCSVAGGLGEVAKEVDLTPLSAASTEISLGTDDVLVCGVPSFGGRVPLTAFERIKNLHGNGTAAVAVVTYGNRAFDDTFAELQDALEAQGFVAVAGVAAVTQHSIVNQFGAGRPNAEDQTQLQAFGKEIAEKLTGAPKRAELPGNRPYLERHGGGLVPMVSDACKGCGKCVTHCPVGAIPKDNPKTTDKDLCVSCMGCISVCTQKARSLPEAAIGMLTEKLSKVCADRKENQLFF</sequence>
<evidence type="ECO:0000256" key="2">
    <source>
        <dbReference type="ARBA" id="ARBA00003532"/>
    </source>
</evidence>
<dbReference type="Gene3D" id="3.30.70.20">
    <property type="match status" value="1"/>
</dbReference>
<dbReference type="RefSeq" id="WP_072853655.1">
    <property type="nucleotide sequence ID" value="NZ_FRAH01000101.1"/>
</dbReference>
<evidence type="ECO:0000256" key="5">
    <source>
        <dbReference type="ARBA" id="ARBA00022723"/>
    </source>
</evidence>
<reference evidence="10 11" key="1">
    <citation type="submission" date="2016-11" db="EMBL/GenBank/DDBJ databases">
        <authorList>
            <person name="Jaros S."/>
            <person name="Januszkiewicz K."/>
            <person name="Wedrychowicz H."/>
        </authorList>
    </citation>
    <scope>NUCLEOTIDE SEQUENCE [LARGE SCALE GENOMIC DNA]</scope>
    <source>
        <strain evidence="10 11">DSM 14214</strain>
    </source>
</reference>
<dbReference type="GO" id="GO:0016651">
    <property type="term" value="F:oxidoreductase activity, acting on NAD(P)H"/>
    <property type="evidence" value="ECO:0007669"/>
    <property type="project" value="UniProtKB-ARBA"/>
</dbReference>
<evidence type="ECO:0000256" key="1">
    <source>
        <dbReference type="ARBA" id="ARBA00001966"/>
    </source>
</evidence>
<dbReference type="InterPro" id="IPR050157">
    <property type="entry name" value="PSI_iron-sulfur_center"/>
</dbReference>
<evidence type="ECO:0000313" key="10">
    <source>
        <dbReference type="EMBL" id="SHL37919.1"/>
    </source>
</evidence>
<evidence type="ECO:0000313" key="11">
    <source>
        <dbReference type="Proteomes" id="UP000183975"/>
    </source>
</evidence>
<dbReference type="OrthoDB" id="9813995at2"/>
<comment type="function">
    <text evidence="2">Ferredoxins are iron-sulfur proteins that transfer electrons in a wide variety of metabolic reactions.</text>
</comment>
<feature type="domain" description="4Fe-4S ferredoxin-type" evidence="9">
    <location>
        <begin position="206"/>
        <end position="230"/>
    </location>
</feature>
<keyword evidence="11" id="KW-1185">Reference proteome</keyword>
<dbReference type="InterPro" id="IPR008254">
    <property type="entry name" value="Flavodoxin/NO_synth"/>
</dbReference>
<dbReference type="Gene3D" id="3.40.50.360">
    <property type="match status" value="1"/>
</dbReference>
<dbReference type="PANTHER" id="PTHR24960:SF79">
    <property type="entry name" value="PHOTOSYSTEM I IRON-SULFUR CENTER"/>
    <property type="match status" value="1"/>
</dbReference>
<dbReference type="PANTHER" id="PTHR24960">
    <property type="entry name" value="PHOTOSYSTEM I IRON-SULFUR CENTER-RELATED"/>
    <property type="match status" value="1"/>
</dbReference>
<dbReference type="SUPFAM" id="SSF54862">
    <property type="entry name" value="4Fe-4S ferredoxins"/>
    <property type="match status" value="1"/>
</dbReference>
<proteinExistence type="predicted"/>
<accession>A0A1M7A5J3</accession>
<feature type="domain" description="Flavodoxin-like" evidence="8">
    <location>
        <begin position="4"/>
        <end position="148"/>
    </location>
</feature>
<evidence type="ECO:0000256" key="4">
    <source>
        <dbReference type="ARBA" id="ARBA00022485"/>
    </source>
</evidence>
<dbReference type="PROSITE" id="PS51379">
    <property type="entry name" value="4FE4S_FER_2"/>
    <property type="match status" value="2"/>
</dbReference>
<keyword evidence="5" id="KW-0479">Metal-binding</keyword>
<protein>
    <recommendedName>
        <fullName evidence="3">Ferredoxin</fullName>
    </recommendedName>
</protein>
<organism evidence="10 11">
    <name type="scientific">Anaerotignum lactatifermentans DSM 14214</name>
    <dbReference type="NCBI Taxonomy" id="1121323"/>
    <lineage>
        <taxon>Bacteria</taxon>
        <taxon>Bacillati</taxon>
        <taxon>Bacillota</taxon>
        <taxon>Clostridia</taxon>
        <taxon>Lachnospirales</taxon>
        <taxon>Anaerotignaceae</taxon>
        <taxon>Anaerotignum</taxon>
    </lineage>
</organism>
<comment type="cofactor">
    <cofactor evidence="1">
        <name>[4Fe-4S] cluster</name>
        <dbReference type="ChEBI" id="CHEBI:49883"/>
    </cofactor>
</comment>
<gene>
    <name evidence="10" type="ORF">SAMN02745138_03332</name>
</gene>
<keyword evidence="7" id="KW-0411">Iron-sulfur</keyword>
<dbReference type="EMBL" id="FRAH01000101">
    <property type="protein sequence ID" value="SHL37919.1"/>
    <property type="molecule type" value="Genomic_DNA"/>
</dbReference>
<evidence type="ECO:0000259" key="9">
    <source>
        <dbReference type="PROSITE" id="PS51379"/>
    </source>
</evidence>
<evidence type="ECO:0000256" key="7">
    <source>
        <dbReference type="ARBA" id="ARBA00023014"/>
    </source>
</evidence>
<evidence type="ECO:0000256" key="6">
    <source>
        <dbReference type="ARBA" id="ARBA00023004"/>
    </source>
</evidence>
<keyword evidence="4" id="KW-0004">4Fe-4S</keyword>
<dbReference type="Proteomes" id="UP000183975">
    <property type="component" value="Unassembled WGS sequence"/>
</dbReference>
<dbReference type="GO" id="GO:0010181">
    <property type="term" value="F:FMN binding"/>
    <property type="evidence" value="ECO:0007669"/>
    <property type="project" value="InterPro"/>
</dbReference>
<dbReference type="InterPro" id="IPR029039">
    <property type="entry name" value="Flavoprotein-like_sf"/>
</dbReference>
<dbReference type="Pfam" id="PF00037">
    <property type="entry name" value="Fer4"/>
    <property type="match status" value="1"/>
</dbReference>
<dbReference type="SUPFAM" id="SSF52218">
    <property type="entry name" value="Flavoproteins"/>
    <property type="match status" value="1"/>
</dbReference>
<feature type="domain" description="4Fe-4S ferredoxin-type" evidence="9">
    <location>
        <begin position="173"/>
        <end position="202"/>
    </location>
</feature>
<dbReference type="InterPro" id="IPR017896">
    <property type="entry name" value="4Fe4S_Fe-S-bd"/>
</dbReference>
<name>A0A1M7A5J3_9FIRM</name>
<dbReference type="InterPro" id="IPR017900">
    <property type="entry name" value="4Fe4S_Fe_S_CS"/>
</dbReference>
<evidence type="ECO:0000259" key="8">
    <source>
        <dbReference type="PROSITE" id="PS50902"/>
    </source>
</evidence>
<evidence type="ECO:0000256" key="3">
    <source>
        <dbReference type="ARBA" id="ARBA00013529"/>
    </source>
</evidence>